<reference evidence="2" key="1">
    <citation type="journal article" date="2014" name="Proc. Natl. Acad. Sci. U.S.A.">
        <title>Extensive sampling of basidiomycete genomes demonstrates inadequacy of the white-rot/brown-rot paradigm for wood decay fungi.</title>
        <authorList>
            <person name="Riley R."/>
            <person name="Salamov A.A."/>
            <person name="Brown D.W."/>
            <person name="Nagy L.G."/>
            <person name="Floudas D."/>
            <person name="Held B.W."/>
            <person name="Levasseur A."/>
            <person name="Lombard V."/>
            <person name="Morin E."/>
            <person name="Otillar R."/>
            <person name="Lindquist E.A."/>
            <person name="Sun H."/>
            <person name="LaButti K.M."/>
            <person name="Schmutz J."/>
            <person name="Jabbour D."/>
            <person name="Luo H."/>
            <person name="Baker S.E."/>
            <person name="Pisabarro A.G."/>
            <person name="Walton J.D."/>
            <person name="Blanchette R.A."/>
            <person name="Henrissat B."/>
            <person name="Martin F."/>
            <person name="Cullen D."/>
            <person name="Hibbett D.S."/>
            <person name="Grigoriev I.V."/>
        </authorList>
    </citation>
    <scope>NUCLEOTIDE SEQUENCE [LARGE SCALE GENOMIC DNA]</scope>
    <source>
        <strain evidence="2">MUCL 33604</strain>
    </source>
</reference>
<evidence type="ECO:0000313" key="2">
    <source>
        <dbReference type="Proteomes" id="UP000027265"/>
    </source>
</evidence>
<dbReference type="AlphaFoldDB" id="A0A067PX84"/>
<dbReference type="EMBL" id="KL197717">
    <property type="protein sequence ID" value="KDQ58475.1"/>
    <property type="molecule type" value="Genomic_DNA"/>
</dbReference>
<name>A0A067PX84_9AGAM</name>
<dbReference type="Proteomes" id="UP000027265">
    <property type="component" value="Unassembled WGS sequence"/>
</dbReference>
<accession>A0A067PX84</accession>
<dbReference type="OrthoDB" id="3165318at2759"/>
<sequence length="94" mass="10357">MSVGTLTIKSDGHKDYSPTFLWTTVGQNLAVEARFNPVLKAYVNLGYQKGDFITADISADCLWKKDLSSLPDQSSFDFMETSAHGYTIQASVSK</sequence>
<evidence type="ECO:0000313" key="1">
    <source>
        <dbReference type="EMBL" id="KDQ58475.1"/>
    </source>
</evidence>
<keyword evidence="2" id="KW-1185">Reference proteome</keyword>
<protein>
    <submittedName>
        <fullName evidence="1">Uncharacterized protein</fullName>
    </submittedName>
</protein>
<organism evidence="1 2">
    <name type="scientific">Jaapia argillacea MUCL 33604</name>
    <dbReference type="NCBI Taxonomy" id="933084"/>
    <lineage>
        <taxon>Eukaryota</taxon>
        <taxon>Fungi</taxon>
        <taxon>Dikarya</taxon>
        <taxon>Basidiomycota</taxon>
        <taxon>Agaricomycotina</taxon>
        <taxon>Agaricomycetes</taxon>
        <taxon>Agaricomycetidae</taxon>
        <taxon>Jaapiales</taxon>
        <taxon>Jaapiaceae</taxon>
        <taxon>Jaapia</taxon>
    </lineage>
</organism>
<dbReference type="HOGENOM" id="CLU_2386486_0_0_1"/>
<dbReference type="InParanoid" id="A0A067PX84"/>
<gene>
    <name evidence="1" type="ORF">JAAARDRAFT_34282</name>
</gene>
<proteinExistence type="predicted"/>